<feature type="binding site" evidence="6">
    <location>
        <position position="110"/>
    </location>
    <ligand>
        <name>a divalent metal cation</name>
        <dbReference type="ChEBI" id="CHEBI:60240"/>
        <label>2</label>
        <note>catalytic</note>
    </ligand>
</feature>
<feature type="binding site" evidence="6">
    <location>
        <position position="237"/>
    </location>
    <ligand>
        <name>a divalent metal cation</name>
        <dbReference type="ChEBI" id="CHEBI:60240"/>
        <label>1</label>
    </ligand>
</feature>
<dbReference type="GO" id="GO:0070006">
    <property type="term" value="F:metalloaminopeptidase activity"/>
    <property type="evidence" value="ECO:0007669"/>
    <property type="project" value="UniProtKB-UniRule"/>
</dbReference>
<keyword evidence="2 6" id="KW-0031">Aminopeptidase</keyword>
<organism evidence="9">
    <name type="scientific">uncultured bacterium</name>
    <name type="common">gcode 4</name>
    <dbReference type="NCBI Taxonomy" id="1234023"/>
    <lineage>
        <taxon>Bacteria</taxon>
        <taxon>environmental samples</taxon>
    </lineage>
</organism>
<name>K2GZ48_9BACT</name>
<gene>
    <name evidence="6" type="primary">map</name>
    <name evidence="9" type="ORF">ACD_3C00018G0004</name>
</gene>
<dbReference type="Gene3D" id="3.90.230.10">
    <property type="entry name" value="Creatinase/methionine aminopeptidase superfamily"/>
    <property type="match status" value="1"/>
</dbReference>
<dbReference type="InterPro" id="IPR000994">
    <property type="entry name" value="Pept_M24"/>
</dbReference>
<evidence type="ECO:0000256" key="2">
    <source>
        <dbReference type="ARBA" id="ARBA00022438"/>
    </source>
</evidence>
<feature type="binding site" evidence="6">
    <location>
        <position position="180"/>
    </location>
    <ligand>
        <name>substrate</name>
    </ligand>
</feature>
<sequence length="253" mass="30465">MIRNKINIKTNKDIEWIRIASKIAAETLDMIWQYVKAGISTEELDHICNTFIMTRWGRSACKWYQWYPKYTCISLNDTICHWIPSKWELLKDWDILNIDVTVIKDGYYWDTSRMYSVWTINPQAKKLIEVTQKALEIWIGQAYPWNMTWNIWYEISKYVESKWFSVVLEYTWHGIWRQFHEEPFIYHKSKLGSWVKILPGMVFTIEPMINLWGNKTMVLWDKWTVKTVDGRLSAQFEHTIAITPNWHEILTLA</sequence>
<keyword evidence="4 6" id="KW-0479">Metal-binding</keyword>
<feature type="binding site" evidence="6">
    <location>
        <position position="173"/>
    </location>
    <ligand>
        <name>a divalent metal cation</name>
        <dbReference type="ChEBI" id="CHEBI:60240"/>
        <label>2</label>
        <note>catalytic</note>
    </ligand>
</feature>
<evidence type="ECO:0000259" key="8">
    <source>
        <dbReference type="Pfam" id="PF00557"/>
    </source>
</evidence>
<dbReference type="EMBL" id="AMFJ01000292">
    <property type="protein sequence ID" value="EKE28755.1"/>
    <property type="molecule type" value="Genomic_DNA"/>
</dbReference>
<reference evidence="9" key="1">
    <citation type="journal article" date="2012" name="Science">
        <title>Fermentation, hydrogen, and sulfur metabolism in multiple uncultivated bacterial phyla.</title>
        <authorList>
            <person name="Wrighton K.C."/>
            <person name="Thomas B.C."/>
            <person name="Sharon I."/>
            <person name="Miller C.S."/>
            <person name="Castelle C.J."/>
            <person name="VerBerkmoes N.C."/>
            <person name="Wilkins M.J."/>
            <person name="Hettich R.L."/>
            <person name="Lipton M.S."/>
            <person name="Williams K.H."/>
            <person name="Long P.E."/>
            <person name="Banfield J.F."/>
        </authorList>
    </citation>
    <scope>NUCLEOTIDE SEQUENCE [LARGE SCALE GENOMIC DNA]</scope>
</reference>
<dbReference type="GO" id="GO:0005829">
    <property type="term" value="C:cytosol"/>
    <property type="evidence" value="ECO:0007669"/>
    <property type="project" value="TreeGrafter"/>
</dbReference>
<evidence type="ECO:0000256" key="3">
    <source>
        <dbReference type="ARBA" id="ARBA00022670"/>
    </source>
</evidence>
<feature type="binding site" evidence="6">
    <location>
        <position position="99"/>
    </location>
    <ligand>
        <name>a divalent metal cation</name>
        <dbReference type="ChEBI" id="CHEBI:60240"/>
        <label>1</label>
    </ligand>
</feature>
<dbReference type="GO" id="GO:0046872">
    <property type="term" value="F:metal ion binding"/>
    <property type="evidence" value="ECO:0007669"/>
    <property type="project" value="UniProtKB-UniRule"/>
</dbReference>
<accession>K2GZ48</accession>
<comment type="subunit">
    <text evidence="6">Monomer.</text>
</comment>
<dbReference type="AlphaFoldDB" id="K2GZ48"/>
<comment type="catalytic activity">
    <reaction evidence="6 7">
        <text>Release of N-terminal amino acids, preferentially methionine, from peptides and arylamides.</text>
        <dbReference type="EC" id="3.4.11.18"/>
    </reaction>
</comment>
<dbReference type="EC" id="3.4.11.18" evidence="6 7"/>
<feature type="binding site" evidence="6">
    <location>
        <position position="237"/>
    </location>
    <ligand>
        <name>a divalent metal cation</name>
        <dbReference type="ChEBI" id="CHEBI:60240"/>
        <label>2</label>
        <note>catalytic</note>
    </ligand>
</feature>
<feature type="binding site" evidence="6">
    <location>
        <position position="110"/>
    </location>
    <ligand>
        <name>a divalent metal cation</name>
        <dbReference type="ChEBI" id="CHEBI:60240"/>
        <label>1</label>
    </ligand>
</feature>
<dbReference type="PRINTS" id="PR00599">
    <property type="entry name" value="MAPEPTIDASE"/>
</dbReference>
<dbReference type="NCBIfam" id="TIGR00500">
    <property type="entry name" value="met_pdase_I"/>
    <property type="match status" value="1"/>
</dbReference>
<comment type="cofactor">
    <cofactor evidence="6">
        <name>Co(2+)</name>
        <dbReference type="ChEBI" id="CHEBI:48828"/>
    </cofactor>
    <cofactor evidence="6">
        <name>Zn(2+)</name>
        <dbReference type="ChEBI" id="CHEBI:29105"/>
    </cofactor>
    <cofactor evidence="6">
        <name>Mn(2+)</name>
        <dbReference type="ChEBI" id="CHEBI:29035"/>
    </cofactor>
    <cofactor evidence="6">
        <name>Fe(2+)</name>
        <dbReference type="ChEBI" id="CHEBI:29033"/>
    </cofactor>
    <text evidence="6">Binds 2 divalent metal cations per subunit. Has a high-affinity and a low affinity metal-binding site. The true nature of the physiological cofactor is under debate. The enzyme is active with cobalt, zinc, manganese or divalent iron ions. Most likely, methionine aminopeptidases function as mononuclear Fe(2+)-metalloproteases under physiological conditions, and the catalytically relevant metal-binding site has been assigned to the histidine-containing high-affinity site.</text>
</comment>
<keyword evidence="5 6" id="KW-0378">Hydrolase</keyword>
<dbReference type="InterPro" id="IPR002467">
    <property type="entry name" value="Pept_M24A_MAP1"/>
</dbReference>
<comment type="similarity">
    <text evidence="6">Belongs to the peptidase M24A family. Methionine aminopeptidase type 1 subfamily.</text>
</comment>
<dbReference type="InterPro" id="IPR036005">
    <property type="entry name" value="Creatinase/aminopeptidase-like"/>
</dbReference>
<dbReference type="PANTHER" id="PTHR43330:SF27">
    <property type="entry name" value="METHIONINE AMINOPEPTIDASE"/>
    <property type="match status" value="1"/>
</dbReference>
<protein>
    <recommendedName>
        <fullName evidence="6 7">Methionine aminopeptidase</fullName>
        <shortName evidence="6">MAP</shortName>
        <shortName evidence="6">MetAP</shortName>
        <ecNumber evidence="6 7">3.4.11.18</ecNumber>
    </recommendedName>
    <alternativeName>
        <fullName evidence="6">Peptidase M</fullName>
    </alternativeName>
</protein>
<evidence type="ECO:0000256" key="1">
    <source>
        <dbReference type="ARBA" id="ARBA00002521"/>
    </source>
</evidence>
<evidence type="ECO:0000256" key="6">
    <source>
        <dbReference type="HAMAP-Rule" id="MF_01974"/>
    </source>
</evidence>
<keyword evidence="3 6" id="KW-0645">Protease</keyword>
<dbReference type="GO" id="GO:0004239">
    <property type="term" value="F:initiator methionyl aminopeptidase activity"/>
    <property type="evidence" value="ECO:0007669"/>
    <property type="project" value="UniProtKB-UniRule"/>
</dbReference>
<dbReference type="GO" id="GO:0006508">
    <property type="term" value="P:proteolysis"/>
    <property type="evidence" value="ECO:0007669"/>
    <property type="project" value="UniProtKB-KW"/>
</dbReference>
<dbReference type="InterPro" id="IPR001714">
    <property type="entry name" value="Pept_M24_MAP"/>
</dbReference>
<comment type="function">
    <text evidence="1 6">Removes the N-terminal methionine from nascent proteins. The N-terminal methionine is often cleaved when the second residue in the primary sequence is small and uncharged (Met-Ala-, Cys, Gly, Pro, Ser, Thr, or Val). Requires deformylation of the N(alpha)-formylated initiator methionine before it can be hydrolyzed.</text>
</comment>
<evidence type="ECO:0000256" key="7">
    <source>
        <dbReference type="RuleBase" id="RU003653"/>
    </source>
</evidence>
<dbReference type="PANTHER" id="PTHR43330">
    <property type="entry name" value="METHIONINE AMINOPEPTIDASE"/>
    <property type="match status" value="1"/>
</dbReference>
<feature type="binding site" evidence="6">
    <location>
        <position position="206"/>
    </location>
    <ligand>
        <name>a divalent metal cation</name>
        <dbReference type="ChEBI" id="CHEBI:60240"/>
        <label>2</label>
        <note>catalytic</note>
    </ligand>
</feature>
<dbReference type="Pfam" id="PF00557">
    <property type="entry name" value="Peptidase_M24"/>
    <property type="match status" value="1"/>
</dbReference>
<dbReference type="CDD" id="cd01086">
    <property type="entry name" value="MetAP1"/>
    <property type="match status" value="1"/>
</dbReference>
<evidence type="ECO:0000256" key="5">
    <source>
        <dbReference type="ARBA" id="ARBA00022801"/>
    </source>
</evidence>
<comment type="caution">
    <text evidence="9">The sequence shown here is derived from an EMBL/GenBank/DDBJ whole genome shotgun (WGS) entry which is preliminary data.</text>
</comment>
<proteinExistence type="inferred from homology"/>
<feature type="binding site" evidence="6">
    <location>
        <position position="81"/>
    </location>
    <ligand>
        <name>substrate</name>
    </ligand>
</feature>
<dbReference type="HAMAP" id="MF_01974">
    <property type="entry name" value="MetAP_1"/>
    <property type="match status" value="1"/>
</dbReference>
<evidence type="ECO:0000256" key="4">
    <source>
        <dbReference type="ARBA" id="ARBA00022723"/>
    </source>
</evidence>
<feature type="domain" description="Peptidase M24" evidence="8">
    <location>
        <begin position="16"/>
        <end position="243"/>
    </location>
</feature>
<dbReference type="SUPFAM" id="SSF55920">
    <property type="entry name" value="Creatinase/aminopeptidase"/>
    <property type="match status" value="1"/>
</dbReference>
<evidence type="ECO:0000313" key="9">
    <source>
        <dbReference type="EMBL" id="EKE28755.1"/>
    </source>
</evidence>